<keyword evidence="6" id="KW-1133">Transmembrane helix</keyword>
<dbReference type="InterPro" id="IPR036890">
    <property type="entry name" value="HATPase_C_sf"/>
</dbReference>
<evidence type="ECO:0000259" key="7">
    <source>
        <dbReference type="PROSITE" id="PS50109"/>
    </source>
</evidence>
<feature type="domain" description="Response regulatory" evidence="8">
    <location>
        <begin position="517"/>
        <end position="639"/>
    </location>
</feature>
<keyword evidence="3 5" id="KW-0597">Phosphoprotein</keyword>
<evidence type="ECO:0000256" key="4">
    <source>
        <dbReference type="ARBA" id="ARBA00023012"/>
    </source>
</evidence>
<evidence type="ECO:0000256" key="5">
    <source>
        <dbReference type="PROSITE-ProRule" id="PRU00169"/>
    </source>
</evidence>
<name>A0A9E5T3X2_9GAMM</name>
<dbReference type="GO" id="GO:0000155">
    <property type="term" value="F:phosphorelay sensor kinase activity"/>
    <property type="evidence" value="ECO:0007669"/>
    <property type="project" value="InterPro"/>
</dbReference>
<dbReference type="SMART" id="SM00448">
    <property type="entry name" value="REC"/>
    <property type="match status" value="1"/>
</dbReference>
<evidence type="ECO:0000256" key="2">
    <source>
        <dbReference type="ARBA" id="ARBA00012438"/>
    </source>
</evidence>
<reference evidence="9" key="1">
    <citation type="submission" date="2020-03" db="EMBL/GenBank/DDBJ databases">
        <authorList>
            <person name="Guo F."/>
        </authorList>
    </citation>
    <scope>NUCLEOTIDE SEQUENCE</scope>
    <source>
        <strain evidence="9">JCM 30134</strain>
    </source>
</reference>
<protein>
    <recommendedName>
        <fullName evidence="2">histidine kinase</fullName>
        <ecNumber evidence="2">2.7.13.3</ecNumber>
    </recommendedName>
</protein>
<feature type="transmembrane region" description="Helical" evidence="6">
    <location>
        <begin position="174"/>
        <end position="194"/>
    </location>
</feature>
<feature type="transmembrane region" description="Helical" evidence="6">
    <location>
        <begin position="148"/>
        <end position="168"/>
    </location>
</feature>
<dbReference type="EC" id="2.7.13.3" evidence="2"/>
<sequence length="660" mass="73901">MLRFTDCGRFTVRFPAGTIDALIRTLCLCGLALATVFPLQAHAASPLLQQITATHITAVLIGATAMLVLINLGQAWIRRETLNLWLAIYVLALSATFLCVWQINHTPPPATTAHIASRLFVLMAMVAQCRLVFRFAPLPKSAARWKTWFIGLSTGVVLLAATAASLMSPAATQFLKLMFLCSTLLCVIHLAILVHQQADNALLLLLAKGFALFAFAGTWLLNSLYTGQPGSHWLAQSTIIIESMFITYALVMVSVERWQRRLQAHYQRSRDLKLKQQYNATLKLVDQELRTPLSGIVGIAELLLDTSLTKTQRDQISTMRRVSESLLKWLNRLNDWRALQLGRLRFDAIPFDFSQVLQTLFEDSQVKARDRKIQLTYTPHDNPPTLVKGDPARLKQIISGTLELALFYSEQGEIHIELQPLPVRNRWQLVITDSQTGLQPEDIQISLGDDQEHDTGHYSSVQRNWLIAKALAEHTGGQLTVELEQGRARFSCEFLLPRYSLLQHHESQYDQLLHKKRLLVVDYSSSSRKVVAKRADSWGMKSTCVPNGKDALAIIDTMSQLGADFDAVILDHELPDMNGLDLARRIVQHPSVTQPPVILMLTGDNSFPAEDQVLDACIHSVLTKPISAQSLKITLAEELTLQQARQKTRPEPTLPDDTLI</sequence>
<dbReference type="Proteomes" id="UP000787472">
    <property type="component" value="Unassembled WGS sequence"/>
</dbReference>
<proteinExistence type="predicted"/>
<dbReference type="SMART" id="SM00388">
    <property type="entry name" value="HisKA"/>
    <property type="match status" value="1"/>
</dbReference>
<keyword evidence="6" id="KW-0812">Transmembrane</keyword>
<dbReference type="Gene3D" id="3.40.50.2300">
    <property type="match status" value="1"/>
</dbReference>
<evidence type="ECO:0000256" key="6">
    <source>
        <dbReference type="SAM" id="Phobius"/>
    </source>
</evidence>
<comment type="caution">
    <text evidence="9">The sequence shown here is derived from an EMBL/GenBank/DDBJ whole genome shotgun (WGS) entry which is preliminary data.</text>
</comment>
<dbReference type="InterPro" id="IPR001789">
    <property type="entry name" value="Sig_transdc_resp-reg_receiver"/>
</dbReference>
<gene>
    <name evidence="9" type="ORF">G8770_18465</name>
</gene>
<keyword evidence="4" id="KW-0902">Two-component regulatory system</keyword>
<dbReference type="RefSeq" id="WP_167190404.1">
    <property type="nucleotide sequence ID" value="NZ_JAAONZ010000017.1"/>
</dbReference>
<dbReference type="InterPro" id="IPR005467">
    <property type="entry name" value="His_kinase_dom"/>
</dbReference>
<feature type="transmembrane region" description="Helical" evidence="6">
    <location>
        <begin position="21"/>
        <end position="41"/>
    </location>
</feature>
<dbReference type="SUPFAM" id="SSF47384">
    <property type="entry name" value="Homodimeric domain of signal transducing histidine kinase"/>
    <property type="match status" value="1"/>
</dbReference>
<keyword evidence="6" id="KW-0472">Membrane</keyword>
<dbReference type="InterPro" id="IPR003594">
    <property type="entry name" value="HATPase_dom"/>
</dbReference>
<dbReference type="SUPFAM" id="SSF52172">
    <property type="entry name" value="CheY-like"/>
    <property type="match status" value="1"/>
</dbReference>
<evidence type="ECO:0000313" key="10">
    <source>
        <dbReference type="Proteomes" id="UP000787472"/>
    </source>
</evidence>
<dbReference type="Pfam" id="PF07695">
    <property type="entry name" value="7TMR-DISM_7TM"/>
    <property type="match status" value="1"/>
</dbReference>
<feature type="transmembrane region" description="Helical" evidence="6">
    <location>
        <begin position="47"/>
        <end position="70"/>
    </location>
</feature>
<dbReference type="AlphaFoldDB" id="A0A9E5T3X2"/>
<dbReference type="InterPro" id="IPR011623">
    <property type="entry name" value="7TMR_DISM_rcpt_extracell_dom1"/>
</dbReference>
<dbReference type="InterPro" id="IPR036097">
    <property type="entry name" value="HisK_dim/P_sf"/>
</dbReference>
<keyword evidence="10" id="KW-1185">Reference proteome</keyword>
<dbReference type="Pfam" id="PF00512">
    <property type="entry name" value="HisKA"/>
    <property type="match status" value="1"/>
</dbReference>
<dbReference type="PANTHER" id="PTHR45339:SF1">
    <property type="entry name" value="HYBRID SIGNAL TRANSDUCTION HISTIDINE KINASE J"/>
    <property type="match status" value="1"/>
</dbReference>
<dbReference type="Pfam" id="PF00072">
    <property type="entry name" value="Response_reg"/>
    <property type="match status" value="1"/>
</dbReference>
<comment type="catalytic activity">
    <reaction evidence="1">
        <text>ATP + protein L-histidine = ADP + protein N-phospho-L-histidine.</text>
        <dbReference type="EC" id="2.7.13.3"/>
    </reaction>
</comment>
<dbReference type="Gene3D" id="3.30.565.10">
    <property type="entry name" value="Histidine kinase-like ATPase, C-terminal domain"/>
    <property type="match status" value="1"/>
</dbReference>
<feature type="transmembrane region" description="Helical" evidence="6">
    <location>
        <begin position="82"/>
        <end position="103"/>
    </location>
</feature>
<feature type="modified residue" description="4-aspartylphosphate" evidence="5">
    <location>
        <position position="571"/>
    </location>
</feature>
<accession>A0A9E5T3X2</accession>
<feature type="transmembrane region" description="Helical" evidence="6">
    <location>
        <begin position="201"/>
        <end position="221"/>
    </location>
</feature>
<evidence type="ECO:0000313" key="9">
    <source>
        <dbReference type="EMBL" id="NHO67533.1"/>
    </source>
</evidence>
<dbReference type="PROSITE" id="PS50109">
    <property type="entry name" value="HIS_KIN"/>
    <property type="match status" value="1"/>
</dbReference>
<dbReference type="SUPFAM" id="SSF55874">
    <property type="entry name" value="ATPase domain of HSP90 chaperone/DNA topoisomerase II/histidine kinase"/>
    <property type="match status" value="1"/>
</dbReference>
<dbReference type="CDD" id="cd17546">
    <property type="entry name" value="REC_hyHK_CKI1_RcsC-like"/>
    <property type="match status" value="1"/>
</dbReference>
<dbReference type="EMBL" id="JAAONZ010000017">
    <property type="protein sequence ID" value="NHO67533.1"/>
    <property type="molecule type" value="Genomic_DNA"/>
</dbReference>
<dbReference type="InterPro" id="IPR011006">
    <property type="entry name" value="CheY-like_superfamily"/>
</dbReference>
<feature type="domain" description="Histidine kinase" evidence="7">
    <location>
        <begin position="284"/>
        <end position="500"/>
    </location>
</feature>
<dbReference type="Gene3D" id="1.10.287.130">
    <property type="match status" value="1"/>
</dbReference>
<dbReference type="CDD" id="cd00082">
    <property type="entry name" value="HisKA"/>
    <property type="match status" value="1"/>
</dbReference>
<dbReference type="PANTHER" id="PTHR45339">
    <property type="entry name" value="HYBRID SIGNAL TRANSDUCTION HISTIDINE KINASE J"/>
    <property type="match status" value="1"/>
</dbReference>
<dbReference type="InterPro" id="IPR003661">
    <property type="entry name" value="HisK_dim/P_dom"/>
</dbReference>
<organism evidence="9 10">
    <name type="scientific">Pseudomaricurvus hydrocarbonicus</name>
    <dbReference type="NCBI Taxonomy" id="1470433"/>
    <lineage>
        <taxon>Bacteria</taxon>
        <taxon>Pseudomonadati</taxon>
        <taxon>Pseudomonadota</taxon>
        <taxon>Gammaproteobacteria</taxon>
        <taxon>Cellvibrionales</taxon>
        <taxon>Cellvibrionaceae</taxon>
        <taxon>Pseudomaricurvus</taxon>
    </lineage>
</organism>
<evidence type="ECO:0000256" key="1">
    <source>
        <dbReference type="ARBA" id="ARBA00000085"/>
    </source>
</evidence>
<feature type="transmembrane region" description="Helical" evidence="6">
    <location>
        <begin position="233"/>
        <end position="255"/>
    </location>
</feature>
<feature type="transmembrane region" description="Helical" evidence="6">
    <location>
        <begin position="115"/>
        <end position="136"/>
    </location>
</feature>
<evidence type="ECO:0000259" key="8">
    <source>
        <dbReference type="PROSITE" id="PS50110"/>
    </source>
</evidence>
<dbReference type="Pfam" id="PF02518">
    <property type="entry name" value="HATPase_c"/>
    <property type="match status" value="1"/>
</dbReference>
<dbReference type="PROSITE" id="PS50110">
    <property type="entry name" value="RESPONSE_REGULATORY"/>
    <property type="match status" value="1"/>
</dbReference>
<evidence type="ECO:0000256" key="3">
    <source>
        <dbReference type="ARBA" id="ARBA00022553"/>
    </source>
</evidence>